<comment type="similarity">
    <text evidence="2 6">Belongs to the FPP/GGPP synthase family.</text>
</comment>
<name>D7BWH5_STRBB</name>
<dbReference type="eggNOG" id="COG0142">
    <property type="taxonomic scope" value="Bacteria"/>
</dbReference>
<dbReference type="InterPro" id="IPR000092">
    <property type="entry name" value="Polyprenyl_synt"/>
</dbReference>
<evidence type="ECO:0000256" key="3">
    <source>
        <dbReference type="ARBA" id="ARBA00022679"/>
    </source>
</evidence>
<feature type="domain" description="DUF6875" evidence="8">
    <location>
        <begin position="273"/>
        <end position="442"/>
    </location>
</feature>
<evidence type="ECO:0000259" key="8">
    <source>
        <dbReference type="Pfam" id="PF21780"/>
    </source>
</evidence>
<evidence type="ECO:0000256" key="7">
    <source>
        <dbReference type="SAM" id="MobiDB-lite"/>
    </source>
</evidence>
<dbReference type="PATRIC" id="fig|749414.3.peg.221"/>
<dbReference type="GO" id="GO:0008299">
    <property type="term" value="P:isoprenoid biosynthetic process"/>
    <property type="evidence" value="ECO:0007669"/>
    <property type="project" value="InterPro"/>
</dbReference>
<dbReference type="PANTHER" id="PTHR12001">
    <property type="entry name" value="GERANYLGERANYL PYROPHOSPHATE SYNTHASE"/>
    <property type="match status" value="1"/>
</dbReference>
<reference evidence="9 10" key="1">
    <citation type="journal article" date="2010" name="J. Bacteriol.">
        <title>Genome sequence of the milbemycin-producing bacterium Streptomyces bingchenggensis.</title>
        <authorList>
            <person name="Wang X.J."/>
            <person name="Yan Y.J."/>
            <person name="Zhang B."/>
            <person name="An J."/>
            <person name="Wang J.J."/>
            <person name="Tian J."/>
            <person name="Jiang L."/>
            <person name="Chen Y.H."/>
            <person name="Huang S.X."/>
            <person name="Yin M."/>
            <person name="Zhang J."/>
            <person name="Gao A.L."/>
            <person name="Liu C.X."/>
            <person name="Zhu Z.X."/>
            <person name="Xiang W.S."/>
        </authorList>
    </citation>
    <scope>NUCLEOTIDE SEQUENCE [LARGE SCALE GENOMIC DNA]</scope>
    <source>
        <strain evidence="9 10">BCW-1</strain>
    </source>
</reference>
<feature type="region of interest" description="Disordered" evidence="7">
    <location>
        <begin position="239"/>
        <end position="262"/>
    </location>
</feature>
<comment type="cofactor">
    <cofactor evidence="1">
        <name>Mg(2+)</name>
        <dbReference type="ChEBI" id="CHEBI:18420"/>
    </cofactor>
</comment>
<evidence type="ECO:0000256" key="1">
    <source>
        <dbReference type="ARBA" id="ARBA00001946"/>
    </source>
</evidence>
<dbReference type="GO" id="GO:0004659">
    <property type="term" value="F:prenyltransferase activity"/>
    <property type="evidence" value="ECO:0007669"/>
    <property type="project" value="InterPro"/>
</dbReference>
<dbReference type="PANTHER" id="PTHR12001:SF69">
    <property type="entry name" value="ALL TRANS-POLYPRENYL-DIPHOSPHATE SYNTHASE PDSS1"/>
    <property type="match status" value="1"/>
</dbReference>
<dbReference type="EMBL" id="CP002047">
    <property type="protein sequence ID" value="ADI03331.1"/>
    <property type="molecule type" value="Genomic_DNA"/>
</dbReference>
<keyword evidence="3 6" id="KW-0808">Transferase</keyword>
<dbReference type="PROSITE" id="PS00444">
    <property type="entry name" value="POLYPRENYL_SYNTHASE_2"/>
    <property type="match status" value="1"/>
</dbReference>
<dbReference type="CDD" id="cd00685">
    <property type="entry name" value="Trans_IPPS_HT"/>
    <property type="match status" value="1"/>
</dbReference>
<dbReference type="Pfam" id="PF21780">
    <property type="entry name" value="DUF6875"/>
    <property type="match status" value="1"/>
</dbReference>
<keyword evidence="5" id="KW-0460">Magnesium</keyword>
<evidence type="ECO:0000256" key="5">
    <source>
        <dbReference type="ARBA" id="ARBA00022842"/>
    </source>
</evidence>
<evidence type="ECO:0000313" key="10">
    <source>
        <dbReference type="Proteomes" id="UP000000377"/>
    </source>
</evidence>
<proteinExistence type="inferred from homology"/>
<organism evidence="9 10">
    <name type="scientific">Streptomyces bingchenggensis (strain BCW-1)</name>
    <dbReference type="NCBI Taxonomy" id="749414"/>
    <lineage>
        <taxon>Bacteria</taxon>
        <taxon>Bacillati</taxon>
        <taxon>Actinomycetota</taxon>
        <taxon>Actinomycetes</taxon>
        <taxon>Kitasatosporales</taxon>
        <taxon>Streptomycetaceae</taxon>
        <taxon>Streptomyces</taxon>
    </lineage>
</organism>
<dbReference type="KEGG" id="sbh:SBI_00210"/>
<evidence type="ECO:0000256" key="6">
    <source>
        <dbReference type="RuleBase" id="RU004466"/>
    </source>
</evidence>
<dbReference type="Gene3D" id="1.10.600.10">
    <property type="entry name" value="Farnesyl Diphosphate Synthase"/>
    <property type="match status" value="1"/>
</dbReference>
<dbReference type="GO" id="GO:0046872">
    <property type="term" value="F:metal ion binding"/>
    <property type="evidence" value="ECO:0007669"/>
    <property type="project" value="UniProtKB-KW"/>
</dbReference>
<dbReference type="InterPro" id="IPR033749">
    <property type="entry name" value="Polyprenyl_synt_CS"/>
</dbReference>
<keyword evidence="4" id="KW-0479">Metal-binding</keyword>
<dbReference type="InterPro" id="IPR049240">
    <property type="entry name" value="DUF6875"/>
</dbReference>
<dbReference type="InterPro" id="IPR008949">
    <property type="entry name" value="Isoprenoid_synthase_dom_sf"/>
</dbReference>
<sequence>MIDDAQVRRGRSTTNAKYGDAIALLTGDYLLARCMQAAASLGASPMMSMAETLIDVCVGQMLESSQLFDPLRTEEDYLTAVSGKTARLMRTATTMGALQCNASNDVQDALESFGHNLGMAFQIWDDILDICSEETGKQVAKDLLNGVYTLPVIYAIEDFPDRLLPTLCEQPLSADRCQEILSLIHESGAISRAADVAQRHVTDALRAVESHPSFVHRAPIIGRYLRSLVDRLASQHPALRAQPGTARSGTARSGTARSDSEALPSYGATKALIHDWLNGYITQPNDQLGRDGAVCPFVAPSLRAGSLEIRVRTVGPAPVVGTVIDMVRHALDEFDLIEWEGSNPALRSLLVAMPDLAPAECHLLDETHRAVKSAAVRQGMMIGQFHPLCEVPTVRNPEFPVNRSPVPLVAIRPMALHDVLFLKDRKEWFEEYHRRFGSHYKPSRGAIEPLLVELFQRACTEHGVGA</sequence>
<accession>D7BWH5</accession>
<evidence type="ECO:0000256" key="2">
    <source>
        <dbReference type="ARBA" id="ARBA00006706"/>
    </source>
</evidence>
<gene>
    <name evidence="9" type="ordered locus">SBI_00210</name>
</gene>
<feature type="compositionally biased region" description="Polar residues" evidence="7">
    <location>
        <begin position="245"/>
        <end position="257"/>
    </location>
</feature>
<protein>
    <recommendedName>
        <fullName evidence="8">DUF6875 domain-containing protein</fullName>
    </recommendedName>
</protein>
<evidence type="ECO:0000313" key="9">
    <source>
        <dbReference type="EMBL" id="ADI03331.1"/>
    </source>
</evidence>
<dbReference type="HOGENOM" id="CLU_586490_0_0_11"/>
<dbReference type="Pfam" id="PF00348">
    <property type="entry name" value="polyprenyl_synt"/>
    <property type="match status" value="1"/>
</dbReference>
<keyword evidence="10" id="KW-1185">Reference proteome</keyword>
<dbReference type="AlphaFoldDB" id="D7BWH5"/>
<dbReference type="Proteomes" id="UP000000377">
    <property type="component" value="Chromosome"/>
</dbReference>
<dbReference type="STRING" id="749414.SBI_00210"/>
<dbReference type="SUPFAM" id="SSF48576">
    <property type="entry name" value="Terpenoid synthases"/>
    <property type="match status" value="1"/>
</dbReference>
<evidence type="ECO:0000256" key="4">
    <source>
        <dbReference type="ARBA" id="ARBA00022723"/>
    </source>
</evidence>